<keyword evidence="2" id="KW-1185">Reference proteome</keyword>
<protein>
    <submittedName>
        <fullName evidence="1">Uncharacterized protein</fullName>
    </submittedName>
</protein>
<dbReference type="Proteomes" id="UP000326532">
    <property type="component" value="Unassembled WGS sequence"/>
</dbReference>
<gene>
    <name evidence="1" type="ORF">BDV34DRAFT_3615</name>
</gene>
<reference evidence="1 2" key="1">
    <citation type="submission" date="2019-04" db="EMBL/GenBank/DDBJ databases">
        <title>Fungal friends and foes A comparative genomics study of 23 Aspergillus species from section Flavi.</title>
        <authorList>
            <consortium name="DOE Joint Genome Institute"/>
            <person name="Kjaerbolling I."/>
            <person name="Vesth T.C."/>
            <person name="Frisvad J.C."/>
            <person name="Nybo J.L."/>
            <person name="Theobald S."/>
            <person name="Kildgaard S."/>
            <person name="Petersen T.I."/>
            <person name="Kuo A."/>
            <person name="Sato A."/>
            <person name="Lyhne E.K."/>
            <person name="Kogle M.E."/>
            <person name="Wiebenga A."/>
            <person name="Kun R.S."/>
            <person name="Lubbers R.J."/>
            <person name="Makela M.R."/>
            <person name="Barry K."/>
            <person name="Chovatia M."/>
            <person name="Clum A."/>
            <person name="Daum C."/>
            <person name="Haridas S."/>
            <person name="He G."/>
            <person name="LaButti K."/>
            <person name="Lipzen A."/>
            <person name="Mondo S."/>
            <person name="Pangilinan J."/>
            <person name="Riley R."/>
            <person name="Salamov A."/>
            <person name="Simmons B.A."/>
            <person name="Magnuson J.K."/>
            <person name="Henrissat B."/>
            <person name="Mortensen U.H."/>
            <person name="Larsen T.O."/>
            <person name="De vries R.P."/>
            <person name="Grigoriev I.V."/>
            <person name="Machida M."/>
            <person name="Baker S.E."/>
            <person name="Andersen M.R."/>
        </authorList>
    </citation>
    <scope>NUCLEOTIDE SEQUENCE [LARGE SCALE GENOMIC DNA]</scope>
    <source>
        <strain evidence="1 2">CBS 117618</strain>
    </source>
</reference>
<evidence type="ECO:0000313" key="2">
    <source>
        <dbReference type="Proteomes" id="UP000326532"/>
    </source>
</evidence>
<organism evidence="1 2">
    <name type="scientific">Aspergillus parasiticus</name>
    <dbReference type="NCBI Taxonomy" id="5067"/>
    <lineage>
        <taxon>Eukaryota</taxon>
        <taxon>Fungi</taxon>
        <taxon>Dikarya</taxon>
        <taxon>Ascomycota</taxon>
        <taxon>Pezizomycotina</taxon>
        <taxon>Eurotiomycetes</taxon>
        <taxon>Eurotiomycetidae</taxon>
        <taxon>Eurotiales</taxon>
        <taxon>Aspergillaceae</taxon>
        <taxon>Aspergillus</taxon>
        <taxon>Aspergillus subgen. Circumdati</taxon>
    </lineage>
</organism>
<dbReference type="VEuPathDB" id="FungiDB:BDV34DRAFT_3615"/>
<dbReference type="AlphaFoldDB" id="A0A5N6E4T5"/>
<proteinExistence type="predicted"/>
<dbReference type="EMBL" id="ML734936">
    <property type="protein sequence ID" value="KAB8212398.1"/>
    <property type="molecule type" value="Genomic_DNA"/>
</dbReference>
<sequence>MTSTRCSVDKLKGTRLKTIQPPRQVLHWMLAQALRRGRALSTGSGPWNHCISSPINQVSTNPLNGRSRTVELFVFPLLLVRHILSMTFHCLLLFSFSLHLASELTPVSVAFSADHPTLLQFHLMQFTLTSYEL</sequence>
<name>A0A5N6E4T5_ASPPA</name>
<evidence type="ECO:0000313" key="1">
    <source>
        <dbReference type="EMBL" id="KAB8212398.1"/>
    </source>
</evidence>
<accession>A0A5N6E4T5</accession>